<sequence>MKTTLNVPLFNPAQGIYVEASLHERIDAGFARRADELWKAHIKEIILSGRTLEKMEHDHWKWESKVANSANLLSCPTFAIEYNNEPQGLMLLTTDGYFSRLDSQKGTPLVYVTYLACAPWNDRNIAETRRFKGVGTILMRAAIETSIDIGFKGRIGLHSLPQSEEFYENCGLDFQGIDASVGNLKYFELSQKAATEFLR</sequence>
<dbReference type="EMBL" id="AP013066">
    <property type="protein sequence ID" value="BAN34111.1"/>
    <property type="molecule type" value="Genomic_DNA"/>
</dbReference>
<evidence type="ECO:0000313" key="3">
    <source>
        <dbReference type="Proteomes" id="UP000015559"/>
    </source>
</evidence>
<gene>
    <name evidence="2" type="ORF">SCD_n00262</name>
</gene>
<protein>
    <recommendedName>
        <fullName evidence="1">N-acetyltransferase domain-containing protein</fullName>
    </recommendedName>
</protein>
<dbReference type="Proteomes" id="UP000015559">
    <property type="component" value="Chromosome"/>
</dbReference>
<dbReference type="STRING" id="1163617.SCD_n00262"/>
<accession>S6AEC8</accession>
<evidence type="ECO:0000259" key="1">
    <source>
        <dbReference type="Pfam" id="PF00583"/>
    </source>
</evidence>
<dbReference type="InterPro" id="IPR016181">
    <property type="entry name" value="Acyl_CoA_acyltransferase"/>
</dbReference>
<reference evidence="2 3" key="1">
    <citation type="journal article" date="2012" name="Appl. Environ. Microbiol.">
        <title>Draft genome sequence of a psychrotolerant sulfur-oxidizing bacterium, Sulfuricella denitrificans skB26, and proteomic insights into cold adaptation.</title>
        <authorList>
            <person name="Watanabe T."/>
            <person name="Kojima H."/>
            <person name="Fukui M."/>
        </authorList>
    </citation>
    <scope>NUCLEOTIDE SEQUENCE [LARGE SCALE GENOMIC DNA]</scope>
    <source>
        <strain evidence="3">skB26</strain>
    </source>
</reference>
<dbReference type="InterPro" id="IPR000182">
    <property type="entry name" value="GNAT_dom"/>
</dbReference>
<dbReference type="SUPFAM" id="SSF55729">
    <property type="entry name" value="Acyl-CoA N-acyltransferases (Nat)"/>
    <property type="match status" value="1"/>
</dbReference>
<feature type="domain" description="N-acetyltransferase" evidence="1">
    <location>
        <begin position="71"/>
        <end position="171"/>
    </location>
</feature>
<dbReference type="Pfam" id="PF00583">
    <property type="entry name" value="Acetyltransf_1"/>
    <property type="match status" value="1"/>
</dbReference>
<dbReference type="HOGENOM" id="CLU_107179_0_0_4"/>
<dbReference type="eggNOG" id="ENOG503294C">
    <property type="taxonomic scope" value="Bacteria"/>
</dbReference>
<dbReference type="RefSeq" id="WP_009206944.1">
    <property type="nucleotide sequence ID" value="NC_022357.1"/>
</dbReference>
<organism evidence="2 3">
    <name type="scientific">Sulfuricella denitrificans (strain DSM 22764 / NBRC 105220 / skB26)</name>
    <dbReference type="NCBI Taxonomy" id="1163617"/>
    <lineage>
        <taxon>Bacteria</taxon>
        <taxon>Pseudomonadati</taxon>
        <taxon>Pseudomonadota</taxon>
        <taxon>Betaproteobacteria</taxon>
        <taxon>Nitrosomonadales</taxon>
        <taxon>Sulfuricellaceae</taxon>
        <taxon>Sulfuricella</taxon>
    </lineage>
</organism>
<dbReference type="Gene3D" id="3.40.630.30">
    <property type="match status" value="1"/>
</dbReference>
<dbReference type="KEGG" id="sdr:SCD_n00262"/>
<name>S6AEC8_SULDS</name>
<dbReference type="GO" id="GO:0016747">
    <property type="term" value="F:acyltransferase activity, transferring groups other than amino-acyl groups"/>
    <property type="evidence" value="ECO:0007669"/>
    <property type="project" value="InterPro"/>
</dbReference>
<dbReference type="AlphaFoldDB" id="S6AEC8"/>
<evidence type="ECO:0000313" key="2">
    <source>
        <dbReference type="EMBL" id="BAN34111.1"/>
    </source>
</evidence>
<proteinExistence type="predicted"/>
<keyword evidence="3" id="KW-1185">Reference proteome</keyword>